<gene>
    <name evidence="1" type="ORF">GbCGDNIH3_8100</name>
</gene>
<dbReference type="EMBL" id="CP003181">
    <property type="protein sequence ID" value="APG30430.1"/>
    <property type="molecule type" value="Genomic_DNA"/>
</dbReference>
<name>A0AAN1AM71_9PROT</name>
<organism evidence="1 2">
    <name type="scientific">Granulibacter bethesdensis</name>
    <dbReference type="NCBI Taxonomy" id="364410"/>
    <lineage>
        <taxon>Bacteria</taxon>
        <taxon>Pseudomonadati</taxon>
        <taxon>Pseudomonadota</taxon>
        <taxon>Alphaproteobacteria</taxon>
        <taxon>Acetobacterales</taxon>
        <taxon>Acetobacteraceae</taxon>
        <taxon>Granulibacter</taxon>
    </lineage>
</organism>
<dbReference type="AlphaFoldDB" id="A0AAN1AM71"/>
<evidence type="ECO:0000313" key="2">
    <source>
        <dbReference type="Proteomes" id="UP000019438"/>
    </source>
</evidence>
<accession>A0AAN1AM71</accession>
<reference evidence="2" key="1">
    <citation type="submission" date="2012-06" db="EMBL/GenBank/DDBJ databases">
        <title>Genome analysis of multiple Granulibacter bethesdensis isolates demonstrates substantial genome diversity.</title>
        <authorList>
            <person name="Greenberg D.E."/>
            <person name="Porcella S.F."/>
            <person name="Zarember K."/>
            <person name="Zelazny A.M."/>
            <person name="Bruno D."/>
            <person name="Martens C."/>
            <person name="Barbian K.D."/>
            <person name="Jaske E."/>
            <person name="Holland S.M."/>
        </authorList>
    </citation>
    <scope>NUCLEOTIDE SEQUENCE [LARGE SCALE GENOMIC DNA]</scope>
    <source>
        <strain evidence="2">CGDNIH3</strain>
    </source>
</reference>
<proteinExistence type="predicted"/>
<dbReference type="Proteomes" id="UP000019438">
    <property type="component" value="Chromosome"/>
</dbReference>
<evidence type="ECO:0000313" key="1">
    <source>
        <dbReference type="EMBL" id="APG30430.1"/>
    </source>
</evidence>
<dbReference type="KEGG" id="gbc:GbCGDNIH3_8100"/>
<sequence length="60" mass="6881">MVCMGAVVTLLLLLKTRLKKFYPDKQLSGAGRPAPERLHNNISFSKQAFLSVPMRFLYRQ</sequence>
<protein>
    <submittedName>
        <fullName evidence="1">Uncharacterized protein</fullName>
    </submittedName>
</protein>